<organism evidence="1 2">
    <name type="scientific">Ridgeia piscesae</name>
    <name type="common">Tubeworm</name>
    <dbReference type="NCBI Taxonomy" id="27915"/>
    <lineage>
        <taxon>Eukaryota</taxon>
        <taxon>Metazoa</taxon>
        <taxon>Spiralia</taxon>
        <taxon>Lophotrochozoa</taxon>
        <taxon>Annelida</taxon>
        <taxon>Polychaeta</taxon>
        <taxon>Sedentaria</taxon>
        <taxon>Canalipalpata</taxon>
        <taxon>Sabellida</taxon>
        <taxon>Siboglinidae</taxon>
        <taxon>Ridgeia</taxon>
    </lineage>
</organism>
<proteinExistence type="predicted"/>
<keyword evidence="2" id="KW-1185">Reference proteome</keyword>
<sequence>MSHPHECSAHSTLDYCNSHFHNIFFKDITTLQCVQNYYASVVIKSPRVTDEIPLLKYLQWLPVRHRIISDLYCYLPGAFL</sequence>
<name>A0AAD9NZ90_RIDPI</name>
<evidence type="ECO:0000313" key="1">
    <source>
        <dbReference type="EMBL" id="KAK2185190.1"/>
    </source>
</evidence>
<comment type="caution">
    <text evidence="1">The sequence shown here is derived from an EMBL/GenBank/DDBJ whole genome shotgun (WGS) entry which is preliminary data.</text>
</comment>
<gene>
    <name evidence="1" type="ORF">NP493_243g01061</name>
</gene>
<dbReference type="Proteomes" id="UP001209878">
    <property type="component" value="Unassembled WGS sequence"/>
</dbReference>
<dbReference type="AlphaFoldDB" id="A0AAD9NZ90"/>
<dbReference type="EMBL" id="JAODUO010000242">
    <property type="protein sequence ID" value="KAK2185190.1"/>
    <property type="molecule type" value="Genomic_DNA"/>
</dbReference>
<protein>
    <submittedName>
        <fullName evidence="1">Uncharacterized protein</fullName>
    </submittedName>
</protein>
<accession>A0AAD9NZ90</accession>
<evidence type="ECO:0000313" key="2">
    <source>
        <dbReference type="Proteomes" id="UP001209878"/>
    </source>
</evidence>
<reference evidence="1" key="1">
    <citation type="journal article" date="2023" name="Mol. Biol. Evol.">
        <title>Third-Generation Sequencing Reveals the Adaptive Role of the Epigenome in Three Deep-Sea Polychaetes.</title>
        <authorList>
            <person name="Perez M."/>
            <person name="Aroh O."/>
            <person name="Sun Y."/>
            <person name="Lan Y."/>
            <person name="Juniper S.K."/>
            <person name="Young C.R."/>
            <person name="Angers B."/>
            <person name="Qian P.Y."/>
        </authorList>
    </citation>
    <scope>NUCLEOTIDE SEQUENCE</scope>
    <source>
        <strain evidence="1">R07B-5</strain>
    </source>
</reference>